<dbReference type="AlphaFoldDB" id="A0A0B2VKQ9"/>
<evidence type="ECO:0000256" key="2">
    <source>
        <dbReference type="SAM" id="SignalP"/>
    </source>
</evidence>
<proteinExistence type="predicted"/>
<feature type="compositionally biased region" description="Basic and acidic residues" evidence="1">
    <location>
        <begin position="49"/>
        <end position="69"/>
    </location>
</feature>
<evidence type="ECO:0000259" key="3">
    <source>
        <dbReference type="PROSITE" id="PS50948"/>
    </source>
</evidence>
<dbReference type="SMART" id="SM00473">
    <property type="entry name" value="PAN_AP"/>
    <property type="match status" value="3"/>
</dbReference>
<reference evidence="4 5" key="1">
    <citation type="submission" date="2014-11" db="EMBL/GenBank/DDBJ databases">
        <title>Genetic blueprint of the zoonotic pathogen Toxocara canis.</title>
        <authorList>
            <person name="Zhu X.-Q."/>
            <person name="Korhonen P.K."/>
            <person name="Cai H."/>
            <person name="Young N.D."/>
            <person name="Nejsum P."/>
            <person name="von Samson-Himmelstjerna G."/>
            <person name="Boag P.R."/>
            <person name="Tan P."/>
            <person name="Li Q."/>
            <person name="Min J."/>
            <person name="Yang Y."/>
            <person name="Wang X."/>
            <person name="Fang X."/>
            <person name="Hall R.S."/>
            <person name="Hofmann A."/>
            <person name="Sternberg P.W."/>
            <person name="Jex A.R."/>
            <person name="Gasser R.B."/>
        </authorList>
    </citation>
    <scope>NUCLEOTIDE SEQUENCE [LARGE SCALE GENOMIC DNA]</scope>
    <source>
        <strain evidence="4">PN_DK_2014</strain>
    </source>
</reference>
<dbReference type="InterPro" id="IPR003609">
    <property type="entry name" value="Pan_app"/>
</dbReference>
<feature type="signal peptide" evidence="2">
    <location>
        <begin position="1"/>
        <end position="20"/>
    </location>
</feature>
<sequence length="584" mass="65746">MTATVIICFIILAFSLFSGGQHREHLSESSADAFNTLGHTSYLRNPSKRSTDVDNRTKKNTYDEKGREAQALKSRKSSTINNAYGVSIRKYDADGSEHRSTEISTESEINNGFVAGIPDISDICFRRYANCIIINAQPYERRSSTTLAACKHHCIHSQIGFYSCKSFVYDNINQVCDLFAHTGDQPPARLLKFQTRDYYEPTFVDECDAAKNLSTLSDKKINKSNNAANQSRGEPVFAGKLDDPSNRIGSNKPLSNGLCPKGKLSRFLRTQGFELNKYDEWILDGATIDECLDACANNSDALGNSIECYSVDFSKGKCVLSAERTVPLGNGQLKLEDTTDYYEKICVDESIASECPRVFDRYPQMILVGFAEVVIDSPTFEHCFDNCLNSLVLHGMRCASGIYYYEEAQLNCILNVEDRTTQKDLFTEENSDIVDYFEIRCENRGRRRSERRFKARSTKTTDATIKGKAETRELKLIEDWSTWSECSTERKQVRTRSCGGRTCAREVRTCHRRMAEKVLNLTALKEDFNSKGISCTPDVCCPVFGGCRIGLIQSTITRRLEWCQNPCSNDQQVVIALADKLDDA</sequence>
<protein>
    <submittedName>
        <fullName evidence="4">Uncharacterized protein F52C9.5</fullName>
    </submittedName>
</protein>
<dbReference type="GO" id="GO:0009653">
    <property type="term" value="P:anatomical structure morphogenesis"/>
    <property type="evidence" value="ECO:0007669"/>
    <property type="project" value="TreeGrafter"/>
</dbReference>
<name>A0A0B2VKQ9_TOXCA</name>
<evidence type="ECO:0000256" key="1">
    <source>
        <dbReference type="SAM" id="MobiDB-lite"/>
    </source>
</evidence>
<evidence type="ECO:0000313" key="5">
    <source>
        <dbReference type="Proteomes" id="UP000031036"/>
    </source>
</evidence>
<feature type="domain" description="Apple" evidence="3">
    <location>
        <begin position="124"/>
        <end position="203"/>
    </location>
</feature>
<dbReference type="SUPFAM" id="SSF57414">
    <property type="entry name" value="Hairpin loop containing domain-like"/>
    <property type="match status" value="3"/>
</dbReference>
<dbReference type="CDD" id="cd01099">
    <property type="entry name" value="PAN_AP_HGF"/>
    <property type="match status" value="1"/>
</dbReference>
<accession>A0A0B2VKQ9</accession>
<dbReference type="PROSITE" id="PS50948">
    <property type="entry name" value="PAN"/>
    <property type="match status" value="3"/>
</dbReference>
<keyword evidence="5" id="KW-1185">Reference proteome</keyword>
<dbReference type="PANTHER" id="PTHR47327:SF21">
    <property type="entry name" value="APPLE DOMAIN-CONTAINING PROTEIN"/>
    <property type="match status" value="1"/>
</dbReference>
<dbReference type="OrthoDB" id="5855977at2759"/>
<feature type="domain" description="Apple" evidence="3">
    <location>
        <begin position="259"/>
        <end position="346"/>
    </location>
</feature>
<feature type="chain" id="PRO_5002096219" evidence="2">
    <location>
        <begin position="21"/>
        <end position="584"/>
    </location>
</feature>
<feature type="domain" description="Apple" evidence="3">
    <location>
        <begin position="355"/>
        <end position="441"/>
    </location>
</feature>
<dbReference type="InterPro" id="IPR052774">
    <property type="entry name" value="Celegans_DevNeuronal_Protein"/>
</dbReference>
<dbReference type="Gene3D" id="3.50.4.10">
    <property type="entry name" value="Hepatocyte Growth Factor"/>
    <property type="match status" value="3"/>
</dbReference>
<feature type="region of interest" description="Disordered" evidence="1">
    <location>
        <begin position="45"/>
        <end position="69"/>
    </location>
</feature>
<dbReference type="OMA" id="PSFEHCF"/>
<evidence type="ECO:0000313" key="4">
    <source>
        <dbReference type="EMBL" id="KHN82032.1"/>
    </source>
</evidence>
<dbReference type="Proteomes" id="UP000031036">
    <property type="component" value="Unassembled WGS sequence"/>
</dbReference>
<dbReference type="Pfam" id="PF00024">
    <property type="entry name" value="PAN_1"/>
    <property type="match status" value="3"/>
</dbReference>
<dbReference type="PANTHER" id="PTHR47327">
    <property type="entry name" value="FI18240P1-RELATED"/>
    <property type="match status" value="1"/>
</dbReference>
<dbReference type="EMBL" id="JPKZ01001429">
    <property type="protein sequence ID" value="KHN82032.1"/>
    <property type="molecule type" value="Genomic_DNA"/>
</dbReference>
<keyword evidence="2" id="KW-0732">Signal</keyword>
<comment type="caution">
    <text evidence="4">The sequence shown here is derived from an EMBL/GenBank/DDBJ whole genome shotgun (WGS) entry which is preliminary data.</text>
</comment>
<organism evidence="4 5">
    <name type="scientific">Toxocara canis</name>
    <name type="common">Canine roundworm</name>
    <dbReference type="NCBI Taxonomy" id="6265"/>
    <lineage>
        <taxon>Eukaryota</taxon>
        <taxon>Metazoa</taxon>
        <taxon>Ecdysozoa</taxon>
        <taxon>Nematoda</taxon>
        <taxon>Chromadorea</taxon>
        <taxon>Rhabditida</taxon>
        <taxon>Spirurina</taxon>
        <taxon>Ascaridomorpha</taxon>
        <taxon>Ascaridoidea</taxon>
        <taxon>Toxocaridae</taxon>
        <taxon>Toxocara</taxon>
    </lineage>
</organism>
<gene>
    <name evidence="4" type="primary">F52C9.5</name>
    <name evidence="4" type="ORF">Tcan_16927</name>
</gene>